<feature type="region of interest" description="Disordered" evidence="1">
    <location>
        <begin position="873"/>
        <end position="922"/>
    </location>
</feature>
<dbReference type="AlphaFoldDB" id="A0A4E0R6E7"/>
<dbReference type="SMART" id="SM00239">
    <property type="entry name" value="C2"/>
    <property type="match status" value="1"/>
</dbReference>
<dbReference type="Pfam" id="PF23128">
    <property type="entry name" value="YbjQ_4"/>
    <property type="match status" value="1"/>
</dbReference>
<dbReference type="Gene3D" id="2.60.40.150">
    <property type="entry name" value="C2 domain"/>
    <property type="match status" value="1"/>
</dbReference>
<dbReference type="InterPro" id="IPR000008">
    <property type="entry name" value="C2_dom"/>
</dbReference>
<dbReference type="Pfam" id="PF23025">
    <property type="entry name" value="YbjQ_2"/>
    <property type="match status" value="3"/>
</dbReference>
<dbReference type="GO" id="GO:0005544">
    <property type="term" value="F:calcium-dependent phospholipid binding"/>
    <property type="evidence" value="ECO:0007669"/>
    <property type="project" value="InterPro"/>
</dbReference>
<organism evidence="3 4">
    <name type="scientific">Fasciola hepatica</name>
    <name type="common">Liver fluke</name>
    <dbReference type="NCBI Taxonomy" id="6192"/>
    <lineage>
        <taxon>Eukaryota</taxon>
        <taxon>Metazoa</taxon>
        <taxon>Spiralia</taxon>
        <taxon>Lophotrochozoa</taxon>
        <taxon>Platyhelminthes</taxon>
        <taxon>Trematoda</taxon>
        <taxon>Digenea</taxon>
        <taxon>Plagiorchiida</taxon>
        <taxon>Echinostomata</taxon>
        <taxon>Echinostomatoidea</taxon>
        <taxon>Fasciolidae</taxon>
        <taxon>Fasciola</taxon>
    </lineage>
</organism>
<feature type="domain" description="C2" evidence="2">
    <location>
        <begin position="1"/>
        <end position="109"/>
    </location>
</feature>
<sequence length="1182" mass="129897">MPGSVKVKVLAARDLPVMDRATFLTDAFVEICIGSITHKTEVVRKSLNPCWNSDWFCFELDDQALQEEALVLKVMDHDTYSAHDTIGRVYFDLNPLLSRGHTRCLNGWFPIYDTMHGIRGEICLAIRVDVFLDVNRYHQSSLGVRFFHSSSVPNGYVMNYLIGFVQELVMNDDPEHQWIEKIRTSRASNEARQRLFSRLSGELQRKMGLKVLNLGGNSVIGYQLHFDLEGETGVVVRGIGTAVRLKKCRPFRSPPNSLSSGLNRSLQGFPDTLGSSPCDTADSPVSLETETPNKVSIGKQYTPPYHALELGEFPFLTISQTPPGLIHHFGSITAAKSVKLMDKNTPAGIQFRDAWWLELRTEVTQHMFSVGCNAVIGYREECAIYEDVCILSSYGTAVVLEPRYFCSASLFSSSMGKPADVSGSTVPAHETSPDPHGLNNLGTPVNAGSTPPLAMTAESRATHPNTFVSSVQPATESGSTLHASWIAKKLESTQLHPCTDCAICHLPKESETSRTSLFLVSSCSRCLCCKAASVPDVILSSADFPPDFPMAGKPALIQARICRSKKDNKGEAAANELSELLPFVEYELHYRLLQKLRLRGMNALFGLKFRITVGDFRLAAIATGTGVFVPALPVPPPPRVFLNTMTTISADERMFRMRLQKQVNDYVRHSQKLFGLDELEIHKPTVNVPFDTACTTNQRSRKPSNESRPSGMDSTLDEVACTTPHCMSNDSDLSCRGVLEHEPQQIPHGTVFLEIREPEPEELQVLLRDPLQPPGLLLTTTESLPPSSLDQNSRFSSIETDEDTISPVCPTDPENETTVGVTDSSSWTVIESFTRLHETQLSGSDSFFETVASAQFVLNEMGRLVSDPSEIAAGKTSGQANTGYQTVTQPSLGRSTSQSGSINSGASTTPATVPSTAVRFRPDTNTCTNSLSTALREFSQLTWFRFRHLIPCYLSALDFRLTITDDDHLQIVATGMIMVSEQAAARSKSSKRTFPSSATSQSPTSSLRIQCPETKRAPDIFRSGDADNSSADGRSGPDLGTKHLPGYETRSHVRNPMRERHTPSQTPETDRLSDSCLLTPLSVVPGTQVEAYLGNLDFFFIRETTDLREMDGICGFLHTSLTEVQAVVGAHTASLGGNALLSYHLSEVMILRPTSRNQAQCLLNVCGDMARISPWRCQKSAV</sequence>
<feature type="compositionally biased region" description="Low complexity" evidence="1">
    <location>
        <begin position="779"/>
        <end position="789"/>
    </location>
</feature>
<dbReference type="InterPro" id="IPR037785">
    <property type="entry name" value="C2_C2CD5"/>
</dbReference>
<feature type="region of interest" description="Disordered" evidence="1">
    <location>
        <begin position="986"/>
        <end position="1072"/>
    </location>
</feature>
<evidence type="ECO:0000313" key="4">
    <source>
        <dbReference type="Proteomes" id="UP000230066"/>
    </source>
</evidence>
<gene>
    <name evidence="3" type="ORF">D915_008012</name>
</gene>
<dbReference type="SUPFAM" id="SSF49562">
    <property type="entry name" value="C2 domain (Calcium/lipid-binding domain, CaLB)"/>
    <property type="match status" value="1"/>
</dbReference>
<dbReference type="GO" id="GO:0005509">
    <property type="term" value="F:calcium ion binding"/>
    <property type="evidence" value="ECO:0007669"/>
    <property type="project" value="TreeGrafter"/>
</dbReference>
<dbReference type="PANTHER" id="PTHR37412">
    <property type="entry name" value="C2 DOMAIN-CONTAINING PROTEIN 5"/>
    <property type="match status" value="1"/>
</dbReference>
<dbReference type="Proteomes" id="UP000230066">
    <property type="component" value="Unassembled WGS sequence"/>
</dbReference>
<comment type="caution">
    <text evidence="3">The sequence shown here is derived from an EMBL/GenBank/DDBJ whole genome shotgun (WGS) entry which is preliminary data.</text>
</comment>
<dbReference type="PANTHER" id="PTHR37412:SF2">
    <property type="entry name" value="C2 DOMAIN-CONTAINING PROTEIN 5"/>
    <property type="match status" value="1"/>
</dbReference>
<dbReference type="CDD" id="cd08688">
    <property type="entry name" value="C2_KIAA0528-like"/>
    <property type="match status" value="1"/>
</dbReference>
<dbReference type="EMBL" id="JXXN02003828">
    <property type="protein sequence ID" value="THD21131.1"/>
    <property type="molecule type" value="Genomic_DNA"/>
</dbReference>
<evidence type="ECO:0000259" key="2">
    <source>
        <dbReference type="PROSITE" id="PS50004"/>
    </source>
</evidence>
<dbReference type="InterPro" id="IPR056431">
    <property type="entry name" value="C2CD5_YbjQ-rel_dom"/>
</dbReference>
<evidence type="ECO:0000256" key="1">
    <source>
        <dbReference type="SAM" id="MobiDB-lite"/>
    </source>
</evidence>
<dbReference type="GO" id="GO:0072659">
    <property type="term" value="P:protein localization to plasma membrane"/>
    <property type="evidence" value="ECO:0007669"/>
    <property type="project" value="TreeGrafter"/>
</dbReference>
<name>A0A4E0R6E7_FASHE</name>
<dbReference type="GO" id="GO:0065002">
    <property type="term" value="P:intracellular protein transmembrane transport"/>
    <property type="evidence" value="ECO:0007669"/>
    <property type="project" value="TreeGrafter"/>
</dbReference>
<dbReference type="Pfam" id="PF23028">
    <property type="entry name" value="YbjQ_3"/>
    <property type="match status" value="1"/>
</dbReference>
<feature type="compositionally biased region" description="Basic and acidic residues" evidence="1">
    <location>
        <begin position="1056"/>
        <end position="1072"/>
    </location>
</feature>
<dbReference type="InterPro" id="IPR035892">
    <property type="entry name" value="C2_domain_sf"/>
</dbReference>
<dbReference type="PROSITE" id="PS50004">
    <property type="entry name" value="C2"/>
    <property type="match status" value="1"/>
</dbReference>
<protein>
    <submittedName>
        <fullName evidence="3">C2 domain-containing protein 5</fullName>
    </submittedName>
</protein>
<feature type="compositionally biased region" description="Polar residues" evidence="1">
    <location>
        <begin position="876"/>
        <end position="905"/>
    </location>
</feature>
<dbReference type="Pfam" id="PF00168">
    <property type="entry name" value="C2"/>
    <property type="match status" value="1"/>
</dbReference>
<dbReference type="GO" id="GO:0010828">
    <property type="term" value="P:positive regulation of D-glucose transmembrane transport"/>
    <property type="evidence" value="ECO:0007669"/>
    <property type="project" value="TreeGrafter"/>
</dbReference>
<feature type="compositionally biased region" description="Low complexity" evidence="1">
    <location>
        <begin position="906"/>
        <end position="918"/>
    </location>
</feature>
<dbReference type="GO" id="GO:0005886">
    <property type="term" value="C:plasma membrane"/>
    <property type="evidence" value="ECO:0007669"/>
    <property type="project" value="TreeGrafter"/>
</dbReference>
<dbReference type="InterPro" id="IPR056430">
    <property type="entry name" value="C2CD5_YbjQ-like_dom"/>
</dbReference>
<accession>A0A4E0R6E7</accession>
<feature type="region of interest" description="Disordered" evidence="1">
    <location>
        <begin position="421"/>
        <end position="441"/>
    </location>
</feature>
<feature type="compositionally biased region" description="Low complexity" evidence="1">
    <location>
        <begin position="995"/>
        <end position="1006"/>
    </location>
</feature>
<reference evidence="3" key="1">
    <citation type="submission" date="2019-03" db="EMBL/GenBank/DDBJ databases">
        <title>Improved annotation for the trematode Fasciola hepatica.</title>
        <authorList>
            <person name="Choi Y.-J."/>
            <person name="Martin J."/>
            <person name="Mitreva M."/>
        </authorList>
    </citation>
    <scope>NUCLEOTIDE SEQUENCE [LARGE SCALE GENOMIC DNA]</scope>
</reference>
<dbReference type="GO" id="GO:0031340">
    <property type="term" value="P:positive regulation of vesicle fusion"/>
    <property type="evidence" value="ECO:0007669"/>
    <property type="project" value="TreeGrafter"/>
</dbReference>
<feature type="region of interest" description="Disordered" evidence="1">
    <location>
        <begin position="779"/>
        <end position="822"/>
    </location>
</feature>
<proteinExistence type="predicted"/>
<keyword evidence="4" id="KW-1185">Reference proteome</keyword>
<feature type="region of interest" description="Disordered" evidence="1">
    <location>
        <begin position="690"/>
        <end position="715"/>
    </location>
</feature>
<dbReference type="GO" id="GO:0090314">
    <property type="term" value="P:positive regulation of protein targeting to membrane"/>
    <property type="evidence" value="ECO:0007669"/>
    <property type="project" value="TreeGrafter"/>
</dbReference>
<evidence type="ECO:0000313" key="3">
    <source>
        <dbReference type="EMBL" id="THD21131.1"/>
    </source>
</evidence>
<dbReference type="InterPro" id="IPR057815">
    <property type="entry name" value="C2CD5_C"/>
</dbReference>
<dbReference type="InterPro" id="IPR038983">
    <property type="entry name" value="C2CD5"/>
</dbReference>
<feature type="compositionally biased region" description="Basic and acidic residues" evidence="1">
    <location>
        <begin position="1013"/>
        <end position="1025"/>
    </location>
</feature>